<feature type="region of interest" description="Disordered" evidence="2">
    <location>
        <begin position="236"/>
        <end position="305"/>
    </location>
</feature>
<feature type="compositionally biased region" description="Polar residues" evidence="2">
    <location>
        <begin position="654"/>
        <end position="679"/>
    </location>
</feature>
<dbReference type="Gramene" id="Solyc07g032230.3.1">
    <property type="protein sequence ID" value="Solyc07g032230.3.1"/>
    <property type="gene ID" value="Solyc07g032230.3"/>
</dbReference>
<feature type="compositionally biased region" description="Basic and acidic residues" evidence="2">
    <location>
        <begin position="980"/>
        <end position="991"/>
    </location>
</feature>
<feature type="region of interest" description="Disordered" evidence="2">
    <location>
        <begin position="413"/>
        <end position="503"/>
    </location>
</feature>
<dbReference type="RefSeq" id="XP_004243148.1">
    <property type="nucleotide sequence ID" value="XM_004243100.5"/>
</dbReference>
<accession>A0A3Q7HAH7</accession>
<feature type="compositionally biased region" description="Polar residues" evidence="2">
    <location>
        <begin position="199"/>
        <end position="210"/>
    </location>
</feature>
<gene>
    <name evidence="3" type="primary">LOC101265657</name>
</gene>
<feature type="compositionally biased region" description="Polar residues" evidence="2">
    <location>
        <begin position="441"/>
        <end position="452"/>
    </location>
</feature>
<dbReference type="FunCoup" id="A0A3Q7HAH7">
    <property type="interactions" value="1583"/>
</dbReference>
<dbReference type="OMA" id="STKCKMS"/>
<feature type="compositionally biased region" description="Polar residues" evidence="2">
    <location>
        <begin position="783"/>
        <end position="793"/>
    </location>
</feature>
<feature type="compositionally biased region" description="Polar residues" evidence="2">
    <location>
        <begin position="897"/>
        <end position="936"/>
    </location>
</feature>
<feature type="compositionally biased region" description="Basic and acidic residues" evidence="2">
    <location>
        <begin position="453"/>
        <end position="483"/>
    </location>
</feature>
<evidence type="ECO:0000313" key="3">
    <source>
        <dbReference type="EnsemblPlants" id="Solyc07g032230.3.1"/>
    </source>
</evidence>
<reference evidence="3" key="1">
    <citation type="journal article" date="2012" name="Nature">
        <title>The tomato genome sequence provides insights into fleshy fruit evolution.</title>
        <authorList>
            <consortium name="Tomato Genome Consortium"/>
        </authorList>
    </citation>
    <scope>NUCLEOTIDE SEQUENCE [LARGE SCALE GENOMIC DNA]</scope>
    <source>
        <strain evidence="3">cv. Heinz 1706</strain>
    </source>
</reference>
<dbReference type="PaxDb" id="4081-Solyc07g032230.2.1"/>
<feature type="compositionally biased region" description="Basic and acidic residues" evidence="2">
    <location>
        <begin position="819"/>
        <end position="837"/>
    </location>
</feature>
<dbReference type="KEGG" id="sly:101265657"/>
<feature type="compositionally biased region" description="Basic and acidic residues" evidence="2">
    <location>
        <begin position="515"/>
        <end position="532"/>
    </location>
</feature>
<feature type="compositionally biased region" description="Polar residues" evidence="2">
    <location>
        <begin position="963"/>
        <end position="979"/>
    </location>
</feature>
<evidence type="ECO:0008006" key="5">
    <source>
        <dbReference type="Google" id="ProtNLM"/>
    </source>
</evidence>
<dbReference type="PANTHER" id="PTHR12161">
    <property type="entry name" value="IST1 FAMILY MEMBER"/>
    <property type="match status" value="1"/>
</dbReference>
<dbReference type="GO" id="GO:0015031">
    <property type="term" value="P:protein transport"/>
    <property type="evidence" value="ECO:0007669"/>
    <property type="project" value="InterPro"/>
</dbReference>
<feature type="compositionally biased region" description="Polar residues" evidence="2">
    <location>
        <begin position="241"/>
        <end position="262"/>
    </location>
</feature>
<dbReference type="PANTHER" id="PTHR12161:SF13">
    <property type="entry name" value="REGULATOR OF VPS4 ACTIVITY IN THE MVB PATHWAY PROTEIN"/>
    <property type="match status" value="1"/>
</dbReference>
<comment type="similarity">
    <text evidence="1">Belongs to the IST1 family.</text>
</comment>
<feature type="compositionally biased region" description="Polar residues" evidence="2">
    <location>
        <begin position="343"/>
        <end position="355"/>
    </location>
</feature>
<dbReference type="OrthoDB" id="29853at2759"/>
<feature type="region of interest" description="Disordered" evidence="2">
    <location>
        <begin position="598"/>
        <end position="741"/>
    </location>
</feature>
<feature type="compositionally biased region" description="Polar residues" evidence="2">
    <location>
        <begin position="1025"/>
        <end position="1038"/>
    </location>
</feature>
<feature type="compositionally biased region" description="Polar residues" evidence="2">
    <location>
        <begin position="847"/>
        <end position="866"/>
    </location>
</feature>
<dbReference type="GeneID" id="101265657"/>
<dbReference type="AlphaFoldDB" id="A0A3Q7HAH7"/>
<sequence length="1085" mass="118841">MKKSNFLRSSKDMLTKSFNSTKCKMSLKLASSRLKLLKNKKEVQVKQMKRELSQLLDSGQDRTARIRVEHVLREEKMMAAYDLIEIYCELIVARLPIIESQKNCPIDLKEAITSVVFASPRCGDIPELVDVRKHLTAKYGKEFISAAVELRPNCGVSRMLVEKLSAKAPDGQTKMRILGAIAEEHGVKWDPKSVEETESVPSNDLLNGSGSLEKAGNIHEDPLHLNASVMRLPLDHCKRPNASSNPQEQNARSSLETQSFDSAYSGGRGVTPSSNYHHGVSPSGSRDERSEIGQSVPGDGKFSMDRQNWNMEFKDATSAAQAAAESAERASLAARAAAELSRVSRQYSSESQRPEVQSLVGGGRGMYDTSIHEHFSKDSANSSLSDRNPRLQNGRIDSLHHENLARATRQFHDDDHATSGGSGPGNYGSSSMHEHFPKDSVVSSSPNRTSRFQQERTESLQHDNMPRATRHDNDMHGTFDRPDSQVSAGATGSINTDNSFPSVGEGYKYMQKSLSKADSEMITRKSVGRTESESTGSFKNELVEDFNYFGEEASRKDPKINSSESYLSASGFGENIHHSNQQSYGYAKTNDPFNNVYQGHIPSETVSKSSHDSASVAFDDSGSEEDYNIKFDSDPTYDDQQAKLYFPSPERKSPTYNSAIKESWSFDSNKSQEESSMTSEIFVEKQSPQLYKSLAAAGDNSRQENVVPSFDDSDGMNSESDSEIVQHPIGTDGNKWLPALPRTQTDHDTLASSVSDSEKAFTFGKLTGGLKHKGHIPPPYLRSQLNSVPSSVENAKGSPAVTSQDVAPPKSSVGLGMRMKIDDKSSSRLDDTHHASDTDSSDAEFSQEASSYSQRTYSQKRGSEVNTKYAGLRGSSTYFDSDSSDSEAGPKKHSFAGRSQLNSGISRRTKASSSSFDTNISSKSKISSETAVNSDSGVDGKPINCSFGIKTQEPLKPVRNSYAADTQKTQRLTKNFYSSESHESPTDKRISLEQPSAGPTVPMPVIQTRITSHERRQKMGRVEKPSSSSQMAAASGNNDVPKAPASSGDKFSSADSMKKASHVHPKLPDYDDIASKLLSLRTSPK</sequence>
<feature type="region of interest" description="Disordered" evidence="2">
    <location>
        <begin position="190"/>
        <end position="216"/>
    </location>
</feature>
<feature type="region of interest" description="Disordered" evidence="2">
    <location>
        <begin position="515"/>
        <end position="538"/>
    </location>
</feature>
<feature type="compositionally biased region" description="Polar residues" evidence="2">
    <location>
        <begin position="484"/>
        <end position="501"/>
    </location>
</feature>
<name>A0A3Q7HAH7_SOLLC</name>
<reference evidence="3" key="2">
    <citation type="submission" date="2019-01" db="UniProtKB">
        <authorList>
            <consortium name="EnsemblPlants"/>
        </authorList>
    </citation>
    <scope>IDENTIFICATION</scope>
    <source>
        <strain evidence="3">cv. Heinz 1706</strain>
    </source>
</reference>
<protein>
    <recommendedName>
        <fullName evidence="5">IST1-like protein</fullName>
    </recommendedName>
</protein>
<proteinExistence type="inferred from homology"/>
<dbReference type="Pfam" id="PF03398">
    <property type="entry name" value="Ist1"/>
    <property type="match status" value="1"/>
</dbReference>
<dbReference type="Gene3D" id="1.20.1260.60">
    <property type="entry name" value="Vacuolar protein sorting-associated protein Ist1"/>
    <property type="match status" value="1"/>
</dbReference>
<dbReference type="InterPro" id="IPR042277">
    <property type="entry name" value="IST1-like"/>
</dbReference>
<dbReference type="Proteomes" id="UP000004994">
    <property type="component" value="Chromosome 7"/>
</dbReference>
<feature type="region of interest" description="Disordered" evidence="2">
    <location>
        <begin position="769"/>
        <end position="942"/>
    </location>
</feature>
<evidence type="ECO:0000256" key="2">
    <source>
        <dbReference type="SAM" id="MobiDB-lite"/>
    </source>
</evidence>
<evidence type="ECO:0000256" key="1">
    <source>
        <dbReference type="ARBA" id="ARBA00005536"/>
    </source>
</evidence>
<dbReference type="EnsemblPlants" id="Solyc07g032230.3.1">
    <property type="protein sequence ID" value="Solyc07g032230.3.1"/>
    <property type="gene ID" value="Solyc07g032230.3"/>
</dbReference>
<feature type="region of interest" description="Disordered" evidence="2">
    <location>
        <begin position="958"/>
        <end position="1072"/>
    </location>
</feature>
<keyword evidence="4" id="KW-1185">Reference proteome</keyword>
<dbReference type="InterPro" id="IPR005061">
    <property type="entry name" value="Ist1"/>
</dbReference>
<feature type="region of interest" description="Disordered" evidence="2">
    <location>
        <begin position="343"/>
        <end position="397"/>
    </location>
</feature>
<dbReference type="GO" id="GO:0008104">
    <property type="term" value="P:intracellular protein localization"/>
    <property type="evidence" value="ECO:0000318"/>
    <property type="project" value="GO_Central"/>
</dbReference>
<evidence type="ECO:0000313" key="4">
    <source>
        <dbReference type="Proteomes" id="UP000004994"/>
    </source>
</evidence>
<dbReference type="STRING" id="4081.A0A3Q7HAH7"/>
<dbReference type="FunFam" id="1.20.1260.60:FF:000003">
    <property type="entry name" value="IST1-like protein isoform A"/>
    <property type="match status" value="1"/>
</dbReference>
<dbReference type="InParanoid" id="A0A3Q7HAH7"/>
<dbReference type="SMR" id="A0A3Q7HAH7"/>
<organism evidence="3">
    <name type="scientific">Solanum lycopersicum</name>
    <name type="common">Tomato</name>
    <name type="synonym">Lycopersicon esculentum</name>
    <dbReference type="NCBI Taxonomy" id="4081"/>
    <lineage>
        <taxon>Eukaryota</taxon>
        <taxon>Viridiplantae</taxon>
        <taxon>Streptophyta</taxon>
        <taxon>Embryophyta</taxon>
        <taxon>Tracheophyta</taxon>
        <taxon>Spermatophyta</taxon>
        <taxon>Magnoliopsida</taxon>
        <taxon>eudicotyledons</taxon>
        <taxon>Gunneridae</taxon>
        <taxon>Pentapetalae</taxon>
        <taxon>asterids</taxon>
        <taxon>lamiids</taxon>
        <taxon>Solanales</taxon>
        <taxon>Solanaceae</taxon>
        <taxon>Solanoideae</taxon>
        <taxon>Solaneae</taxon>
        <taxon>Solanum</taxon>
        <taxon>Solanum subgen. Lycopersicon</taxon>
    </lineage>
</organism>